<dbReference type="EMBL" id="PKUS01000042">
    <property type="protein sequence ID" value="PLW66906.1"/>
    <property type="molecule type" value="Genomic_DNA"/>
</dbReference>
<name>A0A2N5WXF1_9GAMM</name>
<organism evidence="1 2">
    <name type="scientific">Pseudohalioglobus lutimaris</name>
    <dbReference type="NCBI Taxonomy" id="1737061"/>
    <lineage>
        <taxon>Bacteria</taxon>
        <taxon>Pseudomonadati</taxon>
        <taxon>Pseudomonadota</taxon>
        <taxon>Gammaproteobacteria</taxon>
        <taxon>Cellvibrionales</taxon>
        <taxon>Halieaceae</taxon>
        <taxon>Pseudohalioglobus</taxon>
    </lineage>
</organism>
<evidence type="ECO:0000313" key="2">
    <source>
        <dbReference type="Proteomes" id="UP000235005"/>
    </source>
</evidence>
<protein>
    <submittedName>
        <fullName evidence="1">Uncharacterized protein</fullName>
    </submittedName>
</protein>
<dbReference type="Proteomes" id="UP000235005">
    <property type="component" value="Unassembled WGS sequence"/>
</dbReference>
<dbReference type="RefSeq" id="WP_101519027.1">
    <property type="nucleotide sequence ID" value="NZ_PKUS01000042.1"/>
</dbReference>
<proteinExistence type="predicted"/>
<dbReference type="OrthoDB" id="9177208at2"/>
<dbReference type="AlphaFoldDB" id="A0A2N5WXF1"/>
<accession>A0A2N5WXF1</accession>
<evidence type="ECO:0000313" key="1">
    <source>
        <dbReference type="EMBL" id="PLW66906.1"/>
    </source>
</evidence>
<keyword evidence="2" id="KW-1185">Reference proteome</keyword>
<gene>
    <name evidence="1" type="ORF">C0039_19420</name>
</gene>
<sequence length="479" mass="54698">MDFVINEVNYALPARTFAIDYSVSQKRQLPVVKEFVIRFIFSIEKCLPETIREFFGFTPLEMTSVLSELEEEKLVRWIDQEICLTDYAHGRFAEAGGGNTPRFYETKDEVDMVSFDLMQYRLITEKLSGKSSFANIELELDPECFSDITGKVKSAFDKQFNDFLEKAKKVDTYSEHRELYKINSVTSQYDRMLPVRVNWVVDASDSLDPTPMFADEILYDWDDDGAIIGAIAHLLSSEAGVPPSNVKEVMSYLKATFDPYVDRFYGKDGIDISALLSAYEVNKGLIDANTRMLVGNLYTTDNRRRIEELLRLESESNGKCDAKGALWLSCPDNKTWGRGNDLHELEDLINKRIDSRYKPGRVVHCMQADSFREANNLKSIYHRPGMQFQGVSKAFVSQNVEILLVPDFFVATLFHLTPPGWGKLTVPVGYMSCDDKYVKAVQSSVRAWADDEANFNSYYIQGGNRNQKFSRELIDKVLS</sequence>
<comment type="caution">
    <text evidence="1">The sequence shown here is derived from an EMBL/GenBank/DDBJ whole genome shotgun (WGS) entry which is preliminary data.</text>
</comment>
<reference evidence="1 2" key="1">
    <citation type="submission" date="2018-01" db="EMBL/GenBank/DDBJ databases">
        <title>The draft genome sequence of Halioglobus lutimaris HF004.</title>
        <authorList>
            <person name="Du Z.-J."/>
            <person name="Shi M.-J."/>
        </authorList>
    </citation>
    <scope>NUCLEOTIDE SEQUENCE [LARGE SCALE GENOMIC DNA]</scope>
    <source>
        <strain evidence="1 2">HF004</strain>
    </source>
</reference>